<protein>
    <submittedName>
        <fullName evidence="1">Uncharacterized protein</fullName>
    </submittedName>
</protein>
<organism evidence="1 2">
    <name type="scientific">Luoshenia tenuis</name>
    <dbReference type="NCBI Taxonomy" id="2763654"/>
    <lineage>
        <taxon>Bacteria</taxon>
        <taxon>Bacillati</taxon>
        <taxon>Bacillota</taxon>
        <taxon>Clostridia</taxon>
        <taxon>Christensenellales</taxon>
        <taxon>Christensenellaceae</taxon>
        <taxon>Luoshenia</taxon>
    </lineage>
</organism>
<evidence type="ECO:0000313" key="2">
    <source>
        <dbReference type="Proteomes" id="UP000654279"/>
    </source>
</evidence>
<dbReference type="RefSeq" id="WP_249284179.1">
    <property type="nucleotide sequence ID" value="NZ_JACRSO010000001.1"/>
</dbReference>
<dbReference type="AlphaFoldDB" id="A0A926CZB5"/>
<comment type="caution">
    <text evidence="1">The sequence shown here is derived from an EMBL/GenBank/DDBJ whole genome shotgun (WGS) entry which is preliminary data.</text>
</comment>
<dbReference type="EMBL" id="JACRSO010000001">
    <property type="protein sequence ID" value="MBC8528134.1"/>
    <property type="molecule type" value="Genomic_DNA"/>
</dbReference>
<name>A0A926CZB5_9FIRM</name>
<accession>A0A926CZB5</accession>
<keyword evidence="2" id="KW-1185">Reference proteome</keyword>
<gene>
    <name evidence="1" type="ORF">H8699_01600</name>
</gene>
<sequence>MYGCWACPDFERCAQIADMQQLHPDILHNLRTIRCVGIDRWAGQWGKHYRF</sequence>
<evidence type="ECO:0000313" key="1">
    <source>
        <dbReference type="EMBL" id="MBC8528134.1"/>
    </source>
</evidence>
<reference evidence="1" key="1">
    <citation type="submission" date="2020-08" db="EMBL/GenBank/DDBJ databases">
        <title>Genome public.</title>
        <authorList>
            <person name="Liu C."/>
            <person name="Sun Q."/>
        </authorList>
    </citation>
    <scope>NUCLEOTIDE SEQUENCE</scope>
    <source>
        <strain evidence="1">NSJ-44</strain>
    </source>
</reference>
<dbReference type="Proteomes" id="UP000654279">
    <property type="component" value="Unassembled WGS sequence"/>
</dbReference>
<proteinExistence type="predicted"/>